<evidence type="ECO:0000313" key="1">
    <source>
        <dbReference type="EMBL" id="KIM50995.1"/>
    </source>
</evidence>
<protein>
    <submittedName>
        <fullName evidence="1">Uncharacterized protein</fullName>
    </submittedName>
</protein>
<dbReference type="HOGENOM" id="CLU_2339310_0_0_1"/>
<dbReference type="EMBL" id="KN822299">
    <property type="protein sequence ID" value="KIM50995.1"/>
    <property type="molecule type" value="Genomic_DNA"/>
</dbReference>
<gene>
    <name evidence="1" type="ORF">SCLCIDRAFT_55122</name>
</gene>
<accession>A0A0C3CQX5</accession>
<dbReference type="OrthoDB" id="3016366at2759"/>
<dbReference type="Proteomes" id="UP000053989">
    <property type="component" value="Unassembled WGS sequence"/>
</dbReference>
<feature type="non-terminal residue" evidence="1">
    <location>
        <position position="98"/>
    </location>
</feature>
<evidence type="ECO:0000313" key="2">
    <source>
        <dbReference type="Proteomes" id="UP000053989"/>
    </source>
</evidence>
<proteinExistence type="predicted"/>
<organism evidence="1 2">
    <name type="scientific">Scleroderma citrinum Foug A</name>
    <dbReference type="NCBI Taxonomy" id="1036808"/>
    <lineage>
        <taxon>Eukaryota</taxon>
        <taxon>Fungi</taxon>
        <taxon>Dikarya</taxon>
        <taxon>Basidiomycota</taxon>
        <taxon>Agaricomycotina</taxon>
        <taxon>Agaricomycetes</taxon>
        <taxon>Agaricomycetidae</taxon>
        <taxon>Boletales</taxon>
        <taxon>Sclerodermatineae</taxon>
        <taxon>Sclerodermataceae</taxon>
        <taxon>Scleroderma</taxon>
    </lineage>
</organism>
<keyword evidence="2" id="KW-1185">Reference proteome</keyword>
<dbReference type="InParanoid" id="A0A0C3CQX5"/>
<dbReference type="AlphaFoldDB" id="A0A0C3CQX5"/>
<sequence length="98" mass="11182">SYHWGLYYHRAGGTRRPYGRKFHIKNEGTGRWMADCQDSYGVLRSNFLIGLIRIATIPTSRFDYMKSLIESTPLNTPGITCRVWVLNAIQSLMDAGLV</sequence>
<name>A0A0C3CQX5_9AGAM</name>
<reference evidence="1 2" key="1">
    <citation type="submission" date="2014-04" db="EMBL/GenBank/DDBJ databases">
        <authorList>
            <consortium name="DOE Joint Genome Institute"/>
            <person name="Kuo A."/>
            <person name="Kohler A."/>
            <person name="Nagy L.G."/>
            <person name="Floudas D."/>
            <person name="Copeland A."/>
            <person name="Barry K.W."/>
            <person name="Cichocki N."/>
            <person name="Veneault-Fourrey C."/>
            <person name="LaButti K."/>
            <person name="Lindquist E.A."/>
            <person name="Lipzen A."/>
            <person name="Lundell T."/>
            <person name="Morin E."/>
            <person name="Murat C."/>
            <person name="Sun H."/>
            <person name="Tunlid A."/>
            <person name="Henrissat B."/>
            <person name="Grigoriev I.V."/>
            <person name="Hibbett D.S."/>
            <person name="Martin F."/>
            <person name="Nordberg H.P."/>
            <person name="Cantor M.N."/>
            <person name="Hua S.X."/>
        </authorList>
    </citation>
    <scope>NUCLEOTIDE SEQUENCE [LARGE SCALE GENOMIC DNA]</scope>
    <source>
        <strain evidence="1 2">Foug A</strain>
    </source>
</reference>
<reference evidence="2" key="2">
    <citation type="submission" date="2015-01" db="EMBL/GenBank/DDBJ databases">
        <title>Evolutionary Origins and Diversification of the Mycorrhizal Mutualists.</title>
        <authorList>
            <consortium name="DOE Joint Genome Institute"/>
            <consortium name="Mycorrhizal Genomics Consortium"/>
            <person name="Kohler A."/>
            <person name="Kuo A."/>
            <person name="Nagy L.G."/>
            <person name="Floudas D."/>
            <person name="Copeland A."/>
            <person name="Barry K.W."/>
            <person name="Cichocki N."/>
            <person name="Veneault-Fourrey C."/>
            <person name="LaButti K."/>
            <person name="Lindquist E.A."/>
            <person name="Lipzen A."/>
            <person name="Lundell T."/>
            <person name="Morin E."/>
            <person name="Murat C."/>
            <person name="Riley R."/>
            <person name="Ohm R."/>
            <person name="Sun H."/>
            <person name="Tunlid A."/>
            <person name="Henrissat B."/>
            <person name="Grigoriev I.V."/>
            <person name="Hibbett D.S."/>
            <person name="Martin F."/>
        </authorList>
    </citation>
    <scope>NUCLEOTIDE SEQUENCE [LARGE SCALE GENOMIC DNA]</scope>
    <source>
        <strain evidence="2">Foug A</strain>
    </source>
</reference>
<feature type="non-terminal residue" evidence="1">
    <location>
        <position position="1"/>
    </location>
</feature>